<proteinExistence type="predicted"/>
<dbReference type="EMBL" id="JAUIZM010000001">
    <property type="protein sequence ID" value="KAK1400444.1"/>
    <property type="molecule type" value="Genomic_DNA"/>
</dbReference>
<evidence type="ECO:0000313" key="2">
    <source>
        <dbReference type="Proteomes" id="UP001237642"/>
    </source>
</evidence>
<protein>
    <submittedName>
        <fullName evidence="1">Uncharacterized protein</fullName>
    </submittedName>
</protein>
<name>A0AAD8N8C6_9APIA</name>
<reference evidence="1" key="2">
    <citation type="submission" date="2023-05" db="EMBL/GenBank/DDBJ databases">
        <authorList>
            <person name="Schelkunov M.I."/>
        </authorList>
    </citation>
    <scope>NUCLEOTIDE SEQUENCE</scope>
    <source>
        <strain evidence="1">Hsosn_3</strain>
        <tissue evidence="1">Leaf</tissue>
    </source>
</reference>
<organism evidence="1 2">
    <name type="scientific">Heracleum sosnowskyi</name>
    <dbReference type="NCBI Taxonomy" id="360622"/>
    <lineage>
        <taxon>Eukaryota</taxon>
        <taxon>Viridiplantae</taxon>
        <taxon>Streptophyta</taxon>
        <taxon>Embryophyta</taxon>
        <taxon>Tracheophyta</taxon>
        <taxon>Spermatophyta</taxon>
        <taxon>Magnoliopsida</taxon>
        <taxon>eudicotyledons</taxon>
        <taxon>Gunneridae</taxon>
        <taxon>Pentapetalae</taxon>
        <taxon>asterids</taxon>
        <taxon>campanulids</taxon>
        <taxon>Apiales</taxon>
        <taxon>Apiaceae</taxon>
        <taxon>Apioideae</taxon>
        <taxon>apioid superclade</taxon>
        <taxon>Tordylieae</taxon>
        <taxon>Tordyliinae</taxon>
        <taxon>Heracleum</taxon>
    </lineage>
</organism>
<sequence length="169" mass="19657">MSSKFFGSRFYLNRFGNNEEDAPIMAYSYSHFVGDRFGTYLRLTIPLLKSYYISEIENNEELRECILQAMESFLLVCSRGCIFLLRRNSTSYSEISQILSVQQNNPAKACPKLIGRFKEREEVAKTELMHEDPYTKALKSFGALLPRNDQRLHDHEKSEKALIIKVHFS</sequence>
<dbReference type="Proteomes" id="UP001237642">
    <property type="component" value="Unassembled WGS sequence"/>
</dbReference>
<dbReference type="AlphaFoldDB" id="A0AAD8N8C6"/>
<keyword evidence="2" id="KW-1185">Reference proteome</keyword>
<evidence type="ECO:0000313" key="1">
    <source>
        <dbReference type="EMBL" id="KAK1400444.1"/>
    </source>
</evidence>
<gene>
    <name evidence="1" type="ORF">POM88_000049</name>
</gene>
<accession>A0AAD8N8C6</accession>
<comment type="caution">
    <text evidence="1">The sequence shown here is derived from an EMBL/GenBank/DDBJ whole genome shotgun (WGS) entry which is preliminary data.</text>
</comment>
<reference evidence="1" key="1">
    <citation type="submission" date="2023-02" db="EMBL/GenBank/DDBJ databases">
        <title>Genome of toxic invasive species Heracleum sosnowskyi carries increased number of genes despite the absence of recent whole-genome duplications.</title>
        <authorList>
            <person name="Schelkunov M."/>
            <person name="Shtratnikova V."/>
            <person name="Makarenko M."/>
            <person name="Klepikova A."/>
            <person name="Omelchenko D."/>
            <person name="Novikova G."/>
            <person name="Obukhova E."/>
            <person name="Bogdanov V."/>
            <person name="Penin A."/>
            <person name="Logacheva M."/>
        </authorList>
    </citation>
    <scope>NUCLEOTIDE SEQUENCE</scope>
    <source>
        <strain evidence="1">Hsosn_3</strain>
        <tissue evidence="1">Leaf</tissue>
    </source>
</reference>